<dbReference type="PANTHER" id="PTHR43304">
    <property type="entry name" value="PHYTOCHROME-LIKE PROTEIN CPH1"/>
    <property type="match status" value="1"/>
</dbReference>
<comment type="catalytic activity">
    <reaction evidence="1">
        <text>ATP + protein L-histidine = ADP + protein N-phospho-L-histidine.</text>
        <dbReference type="EC" id="2.7.13.3"/>
    </reaction>
</comment>
<feature type="domain" description="PAC" evidence="7">
    <location>
        <begin position="792"/>
        <end position="844"/>
    </location>
</feature>
<dbReference type="InterPro" id="IPR000700">
    <property type="entry name" value="PAS-assoc_C"/>
</dbReference>
<dbReference type="Gene3D" id="3.30.450.20">
    <property type="entry name" value="PAS domain"/>
    <property type="match status" value="2"/>
</dbReference>
<feature type="domain" description="PAC" evidence="7">
    <location>
        <begin position="675"/>
        <end position="727"/>
    </location>
</feature>
<evidence type="ECO:0000256" key="3">
    <source>
        <dbReference type="ARBA" id="ARBA00022553"/>
    </source>
</evidence>
<feature type="domain" description="PAS" evidence="6">
    <location>
        <begin position="838"/>
        <end position="893"/>
    </location>
</feature>
<dbReference type="CDD" id="cd00130">
    <property type="entry name" value="PAS"/>
    <property type="match status" value="8"/>
</dbReference>
<keyword evidence="9" id="KW-1185">Reference proteome</keyword>
<keyword evidence="3" id="KW-0597">Phosphoprotein</keyword>
<evidence type="ECO:0000256" key="1">
    <source>
        <dbReference type="ARBA" id="ARBA00000085"/>
    </source>
</evidence>
<feature type="domain" description="PAS" evidence="6">
    <location>
        <begin position="253"/>
        <end position="308"/>
    </location>
</feature>
<accession>A0A7W4Z6H2</accession>
<sequence>MNPKAAVSNTAEKPAHLPAYLAAIVESSFDAIIAKSLDGNIIYWNTGAEALFGYSASEIVGKNIAELFDDNGINEHDTIVERIRSGERFIAGIESKRRCKNGQTIDVSLTISPIEENNQLIGVSTIARDIGGRARYSQYARSLIEASLDPLVTINAEGKITDVNKATIQATGIGREELVGTDFSDYFTEPEKAREGYQQVFEEGQVTDYPLTIKHKNGSLTDVLYNASVYLDSSGKVQGVFAAARDVTDQKRASDYARSLIEASLDPLVTISGEGKITDVNDATIRATGFDRDALIGTDFSDYFTEPEKAREGYQRVFEQGQVIDYPLTIKHRDGRLMDVLYNASVYRDYAGKVLGVFAAARDVTAQKQASEYARSLIEASLDPLVTISAEGKITDVNDATTQATGCSRDALIGTDFSDYFTEPENAREGYQQVFERGHVTDYPLTIKHKNGTLTDVLYNASVYRDGAGNVLGVFAAARDVTAQKQASEYARSLIEASLDPLVTISAEGKITDVNQATIEATGISRDELIGTDFSTYFTEPDKAREGYQRVFDEGKVTDYPLTIKHRNGTLLDVLYNASVYRDSAGHVLGVFAAARDVTAQKQASEYARSLIEASLDPLVTISATGKITDVNDATIAATGLDRDSLIGTDFSDYFTEPEKAREGYQRVFEQGQVIDYPLTIKHSNGRLTDVLYNASVYRDSSGNVLGVFAAARDVTAQKQASEYARSLIEASLDPLVTISGEGKITDVNDATIRATGYDRETLIGTDFSDYFTEPEKAREGYQRVFEQGQVIDYPLTIKHRDGRLMDVLYNASVYRDSAGKVLGVFAAARDVTAQKQASEYARSLIEASLDPLVTISAEGKITDVNQATIEATGVPRTELIGTDFSIYFTEPDKAREGYQRVFDQGKVTDYPLTIRHATGKLIEVLYNASVYRDTSGNVAGVFAAARDISAQRVAEREAAEKEQKLFRLVELERFQKLTVGRELKMIEQKQEIAALKARLVALGADPDVDSYDGDESFA</sequence>
<evidence type="ECO:0000256" key="2">
    <source>
        <dbReference type="ARBA" id="ARBA00012438"/>
    </source>
</evidence>
<dbReference type="PROSITE" id="PS50112">
    <property type="entry name" value="PAS"/>
    <property type="match status" value="8"/>
</dbReference>
<feature type="domain" description="PAS" evidence="6">
    <location>
        <begin position="721"/>
        <end position="776"/>
    </location>
</feature>
<dbReference type="Pfam" id="PF00989">
    <property type="entry name" value="PAS"/>
    <property type="match status" value="5"/>
</dbReference>
<evidence type="ECO:0000256" key="4">
    <source>
        <dbReference type="ARBA" id="ARBA00022679"/>
    </source>
</evidence>
<dbReference type="Pfam" id="PF13426">
    <property type="entry name" value="PAS_9"/>
    <property type="match status" value="3"/>
</dbReference>
<feature type="domain" description="PAC" evidence="7">
    <location>
        <begin position="909"/>
        <end position="961"/>
    </location>
</feature>
<comment type="caution">
    <text evidence="8">The sequence shown here is derived from an EMBL/GenBank/DDBJ whole genome shotgun (WGS) entry which is preliminary data.</text>
</comment>
<gene>
    <name evidence="8" type="ORF">FHR99_002486</name>
</gene>
<dbReference type="InterPro" id="IPR013767">
    <property type="entry name" value="PAS_fold"/>
</dbReference>
<keyword evidence="4" id="KW-0808">Transferase</keyword>
<feature type="domain" description="PAS" evidence="6">
    <location>
        <begin position="17"/>
        <end position="87"/>
    </location>
</feature>
<dbReference type="AlphaFoldDB" id="A0A7W4Z6H2"/>
<dbReference type="PANTHER" id="PTHR43304:SF1">
    <property type="entry name" value="PAC DOMAIN-CONTAINING PROTEIN"/>
    <property type="match status" value="1"/>
</dbReference>
<dbReference type="GO" id="GO:0006355">
    <property type="term" value="P:regulation of DNA-templated transcription"/>
    <property type="evidence" value="ECO:0007669"/>
    <property type="project" value="InterPro"/>
</dbReference>
<dbReference type="SMART" id="SM00086">
    <property type="entry name" value="PAC"/>
    <property type="match status" value="8"/>
</dbReference>
<dbReference type="PROSITE" id="PS50113">
    <property type="entry name" value="PAC"/>
    <property type="match status" value="7"/>
</dbReference>
<dbReference type="RefSeq" id="WP_221200498.1">
    <property type="nucleotide sequence ID" value="NZ_JACHWY010000003.1"/>
</dbReference>
<evidence type="ECO:0000259" key="6">
    <source>
        <dbReference type="PROSITE" id="PS50112"/>
    </source>
</evidence>
<reference evidence="8 9" key="1">
    <citation type="submission" date="2020-08" db="EMBL/GenBank/DDBJ databases">
        <title>Genomic Encyclopedia of Type Strains, Phase III (KMG-III): the genomes of soil and plant-associated and newly described type strains.</title>
        <authorList>
            <person name="Whitman W."/>
        </authorList>
    </citation>
    <scope>NUCLEOTIDE SEQUENCE [LARGE SCALE GENOMIC DNA]</scope>
    <source>
        <strain evidence="8 9">CECT 8654</strain>
    </source>
</reference>
<feature type="domain" description="PAC" evidence="7">
    <location>
        <begin position="441"/>
        <end position="493"/>
    </location>
</feature>
<dbReference type="EC" id="2.7.13.3" evidence="2"/>
<dbReference type="InterPro" id="IPR052162">
    <property type="entry name" value="Sensor_kinase/Photoreceptor"/>
</dbReference>
<dbReference type="Proteomes" id="UP000537130">
    <property type="component" value="Unassembled WGS sequence"/>
</dbReference>
<dbReference type="SMART" id="SM00091">
    <property type="entry name" value="PAS"/>
    <property type="match status" value="8"/>
</dbReference>
<protein>
    <recommendedName>
        <fullName evidence="2">histidine kinase</fullName>
        <ecNumber evidence="2">2.7.13.3</ecNumber>
    </recommendedName>
</protein>
<feature type="domain" description="PAS" evidence="6">
    <location>
        <begin position="604"/>
        <end position="659"/>
    </location>
</feature>
<dbReference type="SUPFAM" id="SSF55785">
    <property type="entry name" value="PYP-like sensor domain (PAS domain)"/>
    <property type="match status" value="8"/>
</dbReference>
<dbReference type="EMBL" id="JACHWY010000003">
    <property type="protein sequence ID" value="MBB3048212.1"/>
    <property type="molecule type" value="Genomic_DNA"/>
</dbReference>
<evidence type="ECO:0000256" key="5">
    <source>
        <dbReference type="ARBA" id="ARBA00022777"/>
    </source>
</evidence>
<feature type="domain" description="PAS" evidence="6">
    <location>
        <begin position="136"/>
        <end position="191"/>
    </location>
</feature>
<proteinExistence type="predicted"/>
<evidence type="ECO:0000313" key="8">
    <source>
        <dbReference type="EMBL" id="MBB3048212.1"/>
    </source>
</evidence>
<dbReference type="InterPro" id="IPR001610">
    <property type="entry name" value="PAC"/>
</dbReference>
<feature type="domain" description="PAS" evidence="6">
    <location>
        <begin position="370"/>
        <end position="426"/>
    </location>
</feature>
<dbReference type="NCBIfam" id="TIGR00229">
    <property type="entry name" value="sensory_box"/>
    <property type="match status" value="8"/>
</dbReference>
<name>A0A7W4Z6H2_9GAMM</name>
<feature type="domain" description="PAC" evidence="7">
    <location>
        <begin position="324"/>
        <end position="376"/>
    </location>
</feature>
<evidence type="ECO:0000313" key="9">
    <source>
        <dbReference type="Proteomes" id="UP000537130"/>
    </source>
</evidence>
<dbReference type="InterPro" id="IPR035965">
    <property type="entry name" value="PAS-like_dom_sf"/>
</dbReference>
<dbReference type="InterPro" id="IPR000014">
    <property type="entry name" value="PAS"/>
</dbReference>
<feature type="domain" description="PAS" evidence="6">
    <location>
        <begin position="487"/>
        <end position="542"/>
    </location>
</feature>
<feature type="domain" description="PAC" evidence="7">
    <location>
        <begin position="558"/>
        <end position="610"/>
    </location>
</feature>
<feature type="domain" description="PAC" evidence="7">
    <location>
        <begin position="207"/>
        <end position="259"/>
    </location>
</feature>
<keyword evidence="5" id="KW-0418">Kinase</keyword>
<organism evidence="8 9">
    <name type="scientific">Litorivivens lipolytica</name>
    <dbReference type="NCBI Taxonomy" id="1524264"/>
    <lineage>
        <taxon>Bacteria</taxon>
        <taxon>Pseudomonadati</taxon>
        <taxon>Pseudomonadota</taxon>
        <taxon>Gammaproteobacteria</taxon>
        <taxon>Litorivivens</taxon>
    </lineage>
</organism>
<dbReference type="Gene3D" id="1.20.120.1640">
    <property type="match status" value="6"/>
</dbReference>
<dbReference type="GO" id="GO:0004673">
    <property type="term" value="F:protein histidine kinase activity"/>
    <property type="evidence" value="ECO:0007669"/>
    <property type="project" value="UniProtKB-EC"/>
</dbReference>
<evidence type="ECO:0000259" key="7">
    <source>
        <dbReference type="PROSITE" id="PS50113"/>
    </source>
</evidence>